<comment type="caution">
    <text evidence="1">The sequence shown here is derived from an EMBL/GenBank/DDBJ whole genome shotgun (WGS) entry which is preliminary data.</text>
</comment>
<dbReference type="Proteomes" id="UP000326757">
    <property type="component" value="Unassembled WGS sequence"/>
</dbReference>
<keyword evidence="2" id="KW-1185">Reference proteome</keyword>
<accession>A0A5N6KJQ9</accession>
<protein>
    <submittedName>
        <fullName evidence="1">Uncharacterized protein</fullName>
    </submittedName>
</protein>
<reference evidence="1 2" key="1">
    <citation type="submission" date="2019-06" db="EMBL/GenBank/DDBJ databases">
        <title>Genome Sequence of the Brown Rot Fungal Pathogen Monilinia laxa.</title>
        <authorList>
            <person name="De Miccolis Angelini R.M."/>
            <person name="Landi L."/>
            <person name="Abate D."/>
            <person name="Pollastro S."/>
            <person name="Romanazzi G."/>
            <person name="Faretra F."/>
        </authorList>
    </citation>
    <scope>NUCLEOTIDE SEQUENCE [LARGE SCALE GENOMIC DNA]</scope>
    <source>
        <strain evidence="1 2">Mlax316</strain>
    </source>
</reference>
<organism evidence="1 2">
    <name type="scientific">Monilinia laxa</name>
    <name type="common">Brown rot fungus</name>
    <name type="synonym">Sclerotinia laxa</name>
    <dbReference type="NCBI Taxonomy" id="61186"/>
    <lineage>
        <taxon>Eukaryota</taxon>
        <taxon>Fungi</taxon>
        <taxon>Dikarya</taxon>
        <taxon>Ascomycota</taxon>
        <taxon>Pezizomycotina</taxon>
        <taxon>Leotiomycetes</taxon>
        <taxon>Helotiales</taxon>
        <taxon>Sclerotiniaceae</taxon>
        <taxon>Monilinia</taxon>
    </lineage>
</organism>
<dbReference type="AlphaFoldDB" id="A0A5N6KJQ9"/>
<evidence type="ECO:0000313" key="2">
    <source>
        <dbReference type="Proteomes" id="UP000326757"/>
    </source>
</evidence>
<name>A0A5N6KJQ9_MONLA</name>
<gene>
    <name evidence="1" type="ORF">EYC80_005194</name>
</gene>
<proteinExistence type="predicted"/>
<dbReference type="EMBL" id="VIGI01000002">
    <property type="protein sequence ID" value="KAB8303821.1"/>
    <property type="molecule type" value="Genomic_DNA"/>
</dbReference>
<sequence>MFLFIPPIRRPFIRPSSSVSIFLYSRSHEIVEKCRIKKVTIPVHKFKDKKGHYRMRENSPRFCFGCNFTSLYWDQ</sequence>
<evidence type="ECO:0000313" key="1">
    <source>
        <dbReference type="EMBL" id="KAB8303821.1"/>
    </source>
</evidence>